<proteinExistence type="predicted"/>
<organism evidence="2 3">
    <name type="scientific">Sesamum alatum</name>
    <dbReference type="NCBI Taxonomy" id="300844"/>
    <lineage>
        <taxon>Eukaryota</taxon>
        <taxon>Viridiplantae</taxon>
        <taxon>Streptophyta</taxon>
        <taxon>Embryophyta</taxon>
        <taxon>Tracheophyta</taxon>
        <taxon>Spermatophyta</taxon>
        <taxon>Magnoliopsida</taxon>
        <taxon>eudicotyledons</taxon>
        <taxon>Gunneridae</taxon>
        <taxon>Pentapetalae</taxon>
        <taxon>asterids</taxon>
        <taxon>lamiids</taxon>
        <taxon>Lamiales</taxon>
        <taxon>Pedaliaceae</taxon>
        <taxon>Sesamum</taxon>
    </lineage>
</organism>
<comment type="caution">
    <text evidence="2">The sequence shown here is derived from an EMBL/GenBank/DDBJ whole genome shotgun (WGS) entry which is preliminary data.</text>
</comment>
<evidence type="ECO:0000313" key="2">
    <source>
        <dbReference type="EMBL" id="KAK4427246.1"/>
    </source>
</evidence>
<gene>
    <name evidence="2" type="ORF">Salat_1493500</name>
</gene>
<dbReference type="Proteomes" id="UP001293254">
    <property type="component" value="Unassembled WGS sequence"/>
</dbReference>
<dbReference type="AlphaFoldDB" id="A0AAE1YCF6"/>
<feature type="region of interest" description="Disordered" evidence="1">
    <location>
        <begin position="44"/>
        <end position="64"/>
    </location>
</feature>
<reference evidence="2" key="1">
    <citation type="submission" date="2020-06" db="EMBL/GenBank/DDBJ databases">
        <authorList>
            <person name="Li T."/>
            <person name="Hu X."/>
            <person name="Zhang T."/>
            <person name="Song X."/>
            <person name="Zhang H."/>
            <person name="Dai N."/>
            <person name="Sheng W."/>
            <person name="Hou X."/>
            <person name="Wei L."/>
        </authorList>
    </citation>
    <scope>NUCLEOTIDE SEQUENCE</scope>
    <source>
        <strain evidence="2">3651</strain>
        <tissue evidence="2">Leaf</tissue>
    </source>
</reference>
<name>A0AAE1YCF6_9LAMI</name>
<accession>A0AAE1YCF6</accession>
<protein>
    <submittedName>
        <fullName evidence="2">Uncharacterized protein</fullName>
    </submittedName>
</protein>
<evidence type="ECO:0000313" key="3">
    <source>
        <dbReference type="Proteomes" id="UP001293254"/>
    </source>
</evidence>
<evidence type="ECO:0000256" key="1">
    <source>
        <dbReference type="SAM" id="MobiDB-lite"/>
    </source>
</evidence>
<dbReference type="EMBL" id="JACGWO010000005">
    <property type="protein sequence ID" value="KAK4427246.1"/>
    <property type="molecule type" value="Genomic_DNA"/>
</dbReference>
<sequence length="173" mass="19899">MAYLSGSSLEFNFVIIDSFFFSVPSQLETYHDCLLVTKQEVGAPQKGLPRRPQRNSRASGPTKYEQRQHSLNGCLYIDDLFTTQYFTPVKFVVSPRTDRETKKHVHCVWSGFNFVGSLLWLHKPLTSRRFRMNNDSAPHMKFPEPCLAECSTVMSRPGLIAVDHRHPRNEGDH</sequence>
<keyword evidence="3" id="KW-1185">Reference proteome</keyword>
<reference evidence="2" key="2">
    <citation type="journal article" date="2024" name="Plant">
        <title>Genomic evolution and insights into agronomic trait innovations of Sesamum species.</title>
        <authorList>
            <person name="Miao H."/>
            <person name="Wang L."/>
            <person name="Qu L."/>
            <person name="Liu H."/>
            <person name="Sun Y."/>
            <person name="Le M."/>
            <person name="Wang Q."/>
            <person name="Wei S."/>
            <person name="Zheng Y."/>
            <person name="Lin W."/>
            <person name="Duan Y."/>
            <person name="Cao H."/>
            <person name="Xiong S."/>
            <person name="Wang X."/>
            <person name="Wei L."/>
            <person name="Li C."/>
            <person name="Ma Q."/>
            <person name="Ju M."/>
            <person name="Zhao R."/>
            <person name="Li G."/>
            <person name="Mu C."/>
            <person name="Tian Q."/>
            <person name="Mei H."/>
            <person name="Zhang T."/>
            <person name="Gao T."/>
            <person name="Zhang H."/>
        </authorList>
    </citation>
    <scope>NUCLEOTIDE SEQUENCE</scope>
    <source>
        <strain evidence="2">3651</strain>
    </source>
</reference>